<proteinExistence type="predicted"/>
<evidence type="ECO:0000256" key="1">
    <source>
        <dbReference type="ARBA" id="ARBA00004651"/>
    </source>
</evidence>
<feature type="transmembrane region" description="Helical" evidence="8">
    <location>
        <begin position="303"/>
        <end position="324"/>
    </location>
</feature>
<dbReference type="GO" id="GO:0005886">
    <property type="term" value="C:plasma membrane"/>
    <property type="evidence" value="ECO:0007669"/>
    <property type="project" value="UniProtKB-SubCell"/>
</dbReference>
<dbReference type="Pfam" id="PF09721">
    <property type="entry name" value="Exosortase_EpsH"/>
    <property type="match status" value="1"/>
</dbReference>
<evidence type="ECO:0000256" key="3">
    <source>
        <dbReference type="ARBA" id="ARBA00022670"/>
    </source>
</evidence>
<evidence type="ECO:0000256" key="8">
    <source>
        <dbReference type="SAM" id="Phobius"/>
    </source>
</evidence>
<evidence type="ECO:0000256" key="5">
    <source>
        <dbReference type="ARBA" id="ARBA00022801"/>
    </source>
</evidence>
<feature type="transmembrane region" description="Helical" evidence="8">
    <location>
        <begin position="221"/>
        <end position="241"/>
    </location>
</feature>
<feature type="transmembrane region" description="Helical" evidence="8">
    <location>
        <begin position="80"/>
        <end position="100"/>
    </location>
</feature>
<dbReference type="NCBIfam" id="TIGR03109">
    <property type="entry name" value="exosort_XrtA"/>
    <property type="match status" value="1"/>
</dbReference>
<evidence type="ECO:0000256" key="4">
    <source>
        <dbReference type="ARBA" id="ARBA00022692"/>
    </source>
</evidence>
<accession>A0A1E1F0N0</accession>
<keyword evidence="3" id="KW-0645">Protease</keyword>
<dbReference type="OrthoDB" id="9797363at2"/>
<evidence type="ECO:0000256" key="7">
    <source>
        <dbReference type="ARBA" id="ARBA00023136"/>
    </source>
</evidence>
<evidence type="ECO:0000313" key="10">
    <source>
        <dbReference type="EMBL" id="BAV64063.1"/>
    </source>
</evidence>
<dbReference type="GO" id="GO:0006508">
    <property type="term" value="P:proteolysis"/>
    <property type="evidence" value="ECO:0007669"/>
    <property type="project" value="UniProtKB-KW"/>
</dbReference>
<protein>
    <submittedName>
        <fullName evidence="10">Transmembrane protein EpsH</fullName>
    </submittedName>
</protein>
<evidence type="ECO:0000313" key="11">
    <source>
        <dbReference type="Proteomes" id="UP000218272"/>
    </source>
</evidence>
<dbReference type="GO" id="GO:0008233">
    <property type="term" value="F:peptidase activity"/>
    <property type="evidence" value="ECO:0007669"/>
    <property type="project" value="UniProtKB-KW"/>
</dbReference>
<dbReference type="InterPro" id="IPR014263">
    <property type="entry name" value="Methanolan_biosynth_EpsI"/>
</dbReference>
<feature type="transmembrane region" description="Helical" evidence="8">
    <location>
        <begin position="21"/>
        <end position="39"/>
    </location>
</feature>
<keyword evidence="11" id="KW-1185">Reference proteome</keyword>
<dbReference type="InterPro" id="IPR026392">
    <property type="entry name" value="Exo/Archaeosortase_dom"/>
</dbReference>
<dbReference type="Proteomes" id="UP000218272">
    <property type="component" value="Chromosome SCLO_1"/>
</dbReference>
<keyword evidence="4 8" id="KW-0812">Transmembrane</keyword>
<dbReference type="InterPro" id="IPR019127">
    <property type="entry name" value="Exosortase"/>
</dbReference>
<dbReference type="InterPro" id="IPR017540">
    <property type="entry name" value="Exosortase-1"/>
</dbReference>
<dbReference type="AlphaFoldDB" id="A0A1E1F0N0"/>
<dbReference type="NCBIfam" id="TIGR02914">
    <property type="entry name" value="EpsI_fam"/>
    <property type="match status" value="1"/>
</dbReference>
<keyword evidence="5" id="KW-0378">Hydrolase</keyword>
<reference evidence="10 11" key="1">
    <citation type="submission" date="2016-10" db="EMBL/GenBank/DDBJ databases">
        <title>Complete Genome Sequence of the Nonylphenol-Degrading Bacterium Sphingobium cloacae JCM 10874T.</title>
        <authorList>
            <person name="Ootsuka M."/>
            <person name="Nishizawa T."/>
            <person name="Ohta H."/>
        </authorList>
    </citation>
    <scope>NUCLEOTIDE SEQUENCE [LARGE SCALE GENOMIC DNA]</scope>
    <source>
        <strain evidence="10 11">JCM 10874</strain>
    </source>
</reference>
<keyword evidence="2" id="KW-1003">Cell membrane</keyword>
<feature type="transmembrane region" description="Helical" evidence="8">
    <location>
        <begin position="45"/>
        <end position="68"/>
    </location>
</feature>
<dbReference type="KEGG" id="sclo:SCLO_1010230"/>
<sequence>MTEQTLSFMQARRMDLGGWRGHLTALGVVALVIMTLFFGDVESMVAIWWNSSTFGHCLFVPLLVGWLVQQRMSGLKQLQPVAWAPGLLWLGAGVAAWLVGEAAGVALIRHGALVVMLQGVVIALLGPAISRALVFPLFYAFFMVPFGEELVPPLQLVTARLSMLFLTGAGVPAHLDGIFITTPTGYFEVAEACSGAKFLIAMTAYGVLVCNVCFRTWPRRIVFMAGALSLSILANGVRAFATILVAHMTTVDAAVGFDHVVYGWVFFAIILTVVMATAWPFFDRKPGDPWFDPKDLQRQPRRSAATGTIAGAALALIVAAPLWLAATAAAGDPLPATLRLPDVKGWTRVDTPQRAPWKPRFDGADHFVMARYRNAAGQVVDLSIATYDRQEEGRELVGFGQGSVDPDGKWVWSSPAPAPKNALGEQITAPGPVVREVVSFFTIGGGDPTGSKPRVKMATMQARLFGSDQRASAILVSAEEAEGQPASRAIAAFLADLGNVKDLADDSVGIDQAMPGSNGAG</sequence>
<keyword evidence="7 8" id="KW-0472">Membrane</keyword>
<organism evidence="10 11">
    <name type="scientific">Sphingobium cloacae</name>
    <dbReference type="NCBI Taxonomy" id="120107"/>
    <lineage>
        <taxon>Bacteria</taxon>
        <taxon>Pseudomonadati</taxon>
        <taxon>Pseudomonadota</taxon>
        <taxon>Alphaproteobacteria</taxon>
        <taxon>Sphingomonadales</taxon>
        <taxon>Sphingomonadaceae</taxon>
        <taxon>Sphingobium</taxon>
    </lineage>
</organism>
<evidence type="ECO:0000256" key="6">
    <source>
        <dbReference type="ARBA" id="ARBA00022989"/>
    </source>
</evidence>
<evidence type="ECO:0000256" key="2">
    <source>
        <dbReference type="ARBA" id="ARBA00022475"/>
    </source>
</evidence>
<dbReference type="Pfam" id="PF11984">
    <property type="entry name" value="DUF3485"/>
    <property type="match status" value="1"/>
</dbReference>
<feature type="transmembrane region" description="Helical" evidence="8">
    <location>
        <begin position="120"/>
        <end position="142"/>
    </location>
</feature>
<dbReference type="EMBL" id="AP017655">
    <property type="protein sequence ID" value="BAV64063.1"/>
    <property type="molecule type" value="Genomic_DNA"/>
</dbReference>
<dbReference type="NCBIfam" id="TIGR02602">
    <property type="entry name" value="8TM_EpsH"/>
    <property type="match status" value="1"/>
</dbReference>
<feature type="domain" description="Methanolan biosynthesis EpsI" evidence="9">
    <location>
        <begin position="313"/>
        <end position="499"/>
    </location>
</feature>
<feature type="transmembrane region" description="Helical" evidence="8">
    <location>
        <begin position="261"/>
        <end position="282"/>
    </location>
</feature>
<feature type="transmembrane region" description="Helical" evidence="8">
    <location>
        <begin position="195"/>
        <end position="214"/>
    </location>
</feature>
<dbReference type="RefSeq" id="WP_066520775.1">
    <property type="nucleotide sequence ID" value="NZ_AP017655.1"/>
</dbReference>
<comment type="subcellular location">
    <subcellularLocation>
        <location evidence="1">Cell membrane</location>
        <topology evidence="1">Multi-pass membrane protein</topology>
    </subcellularLocation>
</comment>
<evidence type="ECO:0000259" key="9">
    <source>
        <dbReference type="Pfam" id="PF11984"/>
    </source>
</evidence>
<name>A0A1E1F0N0_9SPHN</name>
<dbReference type="InterPro" id="IPR013426">
    <property type="entry name" value="EpsH-like"/>
</dbReference>
<keyword evidence="6 8" id="KW-1133">Transmembrane helix</keyword>
<gene>
    <name evidence="10" type="ORF">SCLO_1010230</name>
</gene>
<dbReference type="NCBIfam" id="TIGR04178">
    <property type="entry name" value="exo_archaeo"/>
    <property type="match status" value="1"/>
</dbReference>